<evidence type="ECO:0000313" key="7">
    <source>
        <dbReference type="EMBL" id="KAF5659130.1"/>
    </source>
</evidence>
<evidence type="ECO:0000256" key="2">
    <source>
        <dbReference type="ARBA" id="ARBA00022670"/>
    </source>
</evidence>
<keyword evidence="3 5" id="KW-0378">Hydrolase</keyword>
<dbReference type="InterPro" id="IPR023828">
    <property type="entry name" value="Peptidase_S8_Ser-AS"/>
</dbReference>
<dbReference type="InterPro" id="IPR034058">
    <property type="entry name" value="TagA/B/C/D_pept_dom"/>
</dbReference>
<sequence length="658" mass="71885">MVSITVNGNTVKPEEFDHVPKSASDTDFILIQGPDRDLRADEKKQLADLKVDIQEYVAQHTYLCRYVPEDLDPIRAKPFVKNATIGPDVDAKALAPHIAAAAGVTLQDLEIAPTRIRLTVHQDKLQAIVKLDSINRIEEVRPDELFNDQARGTLNVDVLALSTSYQGQGQRICVADTGFDQGRIKDEPPIQVHPAFEGRVEKLDFLYTDEKNIDPRDPVGHGTHVCASICGSGIYKHPALGDLSVRGTAPGAKLMVQSISQWDKTWKKWIIKVPFDLVNDLFSEPYEMGIRIHSNSWSKGWDEESGPVDYEGQATGIDRFTFDNPDFTVLVAAGNHADKTSKWTNQIGGASAAKNCITVGATGSLRPNDGQRYVDIPDAKPVTKVNETATFSSRGPTKASFDKNGKQFAGRIKPDVVAPGVAILSAASRAVSKSDAVRTRFGRSFDDDWIFMSGTSMSTPLVSGCIALLRECLQQHGKQHPSSSLLKALLVNGAINFSEAIGLGMGYDYEQGFGRVDIDSSIAMVTTTSFIEGGSLLEQTSFDVPALRQTETEKRWASALIPVPPGRNRVVVTLAYPDPPGGLLQNDLNLIILSGGAERHGNMGKGTDFDHTNNVEKIIWDNVPGTSLRIVVRIFNNVNPEQKSPFAVAWDIRTMAKL</sequence>
<keyword evidence="2 5" id="KW-0645">Protease</keyword>
<proteinExistence type="inferred from homology"/>
<comment type="similarity">
    <text evidence="1 5">Belongs to the peptidase S8 family.</text>
</comment>
<dbReference type="InterPro" id="IPR051048">
    <property type="entry name" value="Peptidase_S8/S53_subtilisin"/>
</dbReference>
<keyword evidence="8" id="KW-1185">Reference proteome</keyword>
<evidence type="ECO:0000256" key="5">
    <source>
        <dbReference type="PROSITE-ProRule" id="PRU01240"/>
    </source>
</evidence>
<name>A0A8H5SY16_FUSHE</name>
<protein>
    <submittedName>
        <fullName evidence="7">Kp-43 peptidase</fullName>
    </submittedName>
</protein>
<evidence type="ECO:0000256" key="3">
    <source>
        <dbReference type="ARBA" id="ARBA00022801"/>
    </source>
</evidence>
<evidence type="ECO:0000256" key="4">
    <source>
        <dbReference type="ARBA" id="ARBA00022825"/>
    </source>
</evidence>
<dbReference type="GO" id="GO:0004252">
    <property type="term" value="F:serine-type endopeptidase activity"/>
    <property type="evidence" value="ECO:0007669"/>
    <property type="project" value="UniProtKB-UniRule"/>
</dbReference>
<feature type="domain" description="Peptidase S8/S53" evidence="6">
    <location>
        <begin position="167"/>
        <end position="513"/>
    </location>
</feature>
<dbReference type="Gene3D" id="3.40.50.200">
    <property type="entry name" value="Peptidase S8/S53 domain"/>
    <property type="match status" value="1"/>
</dbReference>
<keyword evidence="4 5" id="KW-0720">Serine protease</keyword>
<comment type="caution">
    <text evidence="7">The sequence shown here is derived from an EMBL/GenBank/DDBJ whole genome shotgun (WGS) entry which is preliminary data.</text>
</comment>
<gene>
    <name evidence="7" type="ORF">FHETE_9559</name>
</gene>
<dbReference type="OrthoDB" id="10256524at2759"/>
<dbReference type="InterPro" id="IPR036852">
    <property type="entry name" value="Peptidase_S8/S53_dom_sf"/>
</dbReference>
<evidence type="ECO:0000259" key="6">
    <source>
        <dbReference type="Pfam" id="PF00082"/>
    </source>
</evidence>
<evidence type="ECO:0000256" key="1">
    <source>
        <dbReference type="ARBA" id="ARBA00011073"/>
    </source>
</evidence>
<evidence type="ECO:0000313" key="8">
    <source>
        <dbReference type="Proteomes" id="UP000567885"/>
    </source>
</evidence>
<dbReference type="PROSITE" id="PS51892">
    <property type="entry name" value="SUBTILASE"/>
    <property type="match status" value="1"/>
</dbReference>
<feature type="active site" description="Charge relay system" evidence="5">
    <location>
        <position position="221"/>
    </location>
</feature>
<dbReference type="Proteomes" id="UP000567885">
    <property type="component" value="Unassembled WGS sequence"/>
</dbReference>
<dbReference type="PRINTS" id="PR00723">
    <property type="entry name" value="SUBTILISIN"/>
</dbReference>
<dbReference type="GO" id="GO:0006508">
    <property type="term" value="P:proteolysis"/>
    <property type="evidence" value="ECO:0007669"/>
    <property type="project" value="UniProtKB-KW"/>
</dbReference>
<dbReference type="InterPro" id="IPR000209">
    <property type="entry name" value="Peptidase_S8/S53_dom"/>
</dbReference>
<dbReference type="PANTHER" id="PTHR43399:SF4">
    <property type="entry name" value="CELL WALL-ASSOCIATED PROTEASE"/>
    <property type="match status" value="1"/>
</dbReference>
<dbReference type="InterPro" id="IPR015500">
    <property type="entry name" value="Peptidase_S8_subtilisin-rel"/>
</dbReference>
<organism evidence="7 8">
    <name type="scientific">Fusarium heterosporum</name>
    <dbReference type="NCBI Taxonomy" id="42747"/>
    <lineage>
        <taxon>Eukaryota</taxon>
        <taxon>Fungi</taxon>
        <taxon>Dikarya</taxon>
        <taxon>Ascomycota</taxon>
        <taxon>Pezizomycotina</taxon>
        <taxon>Sordariomycetes</taxon>
        <taxon>Hypocreomycetidae</taxon>
        <taxon>Hypocreales</taxon>
        <taxon>Nectriaceae</taxon>
        <taxon>Fusarium</taxon>
        <taxon>Fusarium heterosporum species complex</taxon>
    </lineage>
</organism>
<feature type="active site" description="Charge relay system" evidence="5">
    <location>
        <position position="456"/>
    </location>
</feature>
<dbReference type="PROSITE" id="PS00138">
    <property type="entry name" value="SUBTILASE_SER"/>
    <property type="match status" value="1"/>
</dbReference>
<dbReference type="AlphaFoldDB" id="A0A8H5SY16"/>
<dbReference type="SUPFAM" id="SSF52743">
    <property type="entry name" value="Subtilisin-like"/>
    <property type="match status" value="1"/>
</dbReference>
<accession>A0A8H5SY16</accession>
<dbReference type="EMBL" id="JAAGWQ010000223">
    <property type="protein sequence ID" value="KAF5659130.1"/>
    <property type="molecule type" value="Genomic_DNA"/>
</dbReference>
<dbReference type="CDD" id="cd04842">
    <property type="entry name" value="Peptidases_S8_Kp43_protease"/>
    <property type="match status" value="1"/>
</dbReference>
<feature type="active site" description="Charge relay system" evidence="5">
    <location>
        <position position="176"/>
    </location>
</feature>
<dbReference type="SUPFAM" id="SSF49785">
    <property type="entry name" value="Galactose-binding domain-like"/>
    <property type="match status" value="1"/>
</dbReference>
<dbReference type="InterPro" id="IPR008979">
    <property type="entry name" value="Galactose-bd-like_sf"/>
</dbReference>
<reference evidence="7 8" key="1">
    <citation type="submission" date="2020-05" db="EMBL/GenBank/DDBJ databases">
        <title>Identification and distribution of gene clusters putatively required for synthesis of sphingolipid metabolism inhibitors in phylogenetically diverse species of the filamentous fungus Fusarium.</title>
        <authorList>
            <person name="Kim H.-S."/>
            <person name="Busman M."/>
            <person name="Brown D.W."/>
            <person name="Divon H."/>
            <person name="Uhlig S."/>
            <person name="Proctor R.H."/>
        </authorList>
    </citation>
    <scope>NUCLEOTIDE SEQUENCE [LARGE SCALE GENOMIC DNA]</scope>
    <source>
        <strain evidence="7 8">NRRL 20693</strain>
    </source>
</reference>
<dbReference type="PANTHER" id="PTHR43399">
    <property type="entry name" value="SUBTILISIN-RELATED"/>
    <property type="match status" value="1"/>
</dbReference>
<dbReference type="Pfam" id="PF00082">
    <property type="entry name" value="Peptidase_S8"/>
    <property type="match status" value="1"/>
</dbReference>
<dbReference type="Gene3D" id="2.60.120.380">
    <property type="match status" value="1"/>
</dbReference>